<dbReference type="InterPro" id="IPR027417">
    <property type="entry name" value="P-loop_NTPase"/>
</dbReference>
<evidence type="ECO:0000256" key="7">
    <source>
        <dbReference type="ARBA" id="ARBA00023235"/>
    </source>
</evidence>
<dbReference type="CDD" id="cd18807">
    <property type="entry name" value="SF1_C_UvrD"/>
    <property type="match status" value="1"/>
</dbReference>
<dbReference type="EC" id="5.6.2.4" evidence="11"/>
<dbReference type="GO" id="GO:0005524">
    <property type="term" value="F:ATP binding"/>
    <property type="evidence" value="ECO:0007669"/>
    <property type="project" value="UniProtKB-UniRule"/>
</dbReference>
<feature type="domain" description="UvrD-like helicase C-terminal" evidence="13">
    <location>
        <begin position="344"/>
        <end position="620"/>
    </location>
</feature>
<keyword evidence="5 10" id="KW-0067">ATP-binding</keyword>
<dbReference type="GO" id="GO:0009314">
    <property type="term" value="P:response to radiation"/>
    <property type="evidence" value="ECO:0007669"/>
    <property type="project" value="UniProtKB-ARBA"/>
</dbReference>
<dbReference type="AlphaFoldDB" id="A0A6H1TVQ1"/>
<evidence type="ECO:0000256" key="8">
    <source>
        <dbReference type="ARBA" id="ARBA00034617"/>
    </source>
</evidence>
<dbReference type="RefSeq" id="WP_168568839.1">
    <property type="nucleotide sequence ID" value="NZ_CP051167.1"/>
</dbReference>
<dbReference type="InterPro" id="IPR000212">
    <property type="entry name" value="DNA_helicase_UvrD/REP"/>
</dbReference>
<keyword evidence="2 10" id="KW-0547">Nucleotide-binding</keyword>
<dbReference type="Gene3D" id="1.10.10.160">
    <property type="match status" value="1"/>
</dbReference>
<dbReference type="KEGG" id="oxy:HCG48_08905"/>
<dbReference type="Gene3D" id="1.10.486.10">
    <property type="entry name" value="PCRA, domain 4"/>
    <property type="match status" value="1"/>
</dbReference>
<evidence type="ECO:0000313" key="14">
    <source>
        <dbReference type="EMBL" id="QIZ70684.1"/>
    </source>
</evidence>
<dbReference type="PROSITE" id="PS51198">
    <property type="entry name" value="UVRD_HELICASE_ATP_BIND"/>
    <property type="match status" value="1"/>
</dbReference>
<evidence type="ECO:0000256" key="5">
    <source>
        <dbReference type="ARBA" id="ARBA00022840"/>
    </source>
</evidence>
<dbReference type="PANTHER" id="PTHR11070:SF2">
    <property type="entry name" value="ATP-DEPENDENT DNA HELICASE SRS2"/>
    <property type="match status" value="1"/>
</dbReference>
<protein>
    <recommendedName>
        <fullName evidence="11">ATP-dependent DNA helicase</fullName>
        <ecNumber evidence="11">5.6.2.4</ecNumber>
    </recommendedName>
</protein>
<dbReference type="SUPFAM" id="SSF52540">
    <property type="entry name" value="P-loop containing nucleoside triphosphate hydrolases"/>
    <property type="match status" value="1"/>
</dbReference>
<dbReference type="Gene3D" id="3.40.50.300">
    <property type="entry name" value="P-loop containing nucleotide triphosphate hydrolases"/>
    <property type="match status" value="2"/>
</dbReference>
<dbReference type="GO" id="GO:0000725">
    <property type="term" value="P:recombinational repair"/>
    <property type="evidence" value="ECO:0007669"/>
    <property type="project" value="TreeGrafter"/>
</dbReference>
<dbReference type="InterPro" id="IPR014016">
    <property type="entry name" value="UvrD-like_ATP-bd"/>
</dbReference>
<evidence type="ECO:0000256" key="3">
    <source>
        <dbReference type="ARBA" id="ARBA00022801"/>
    </source>
</evidence>
<dbReference type="Proteomes" id="UP000500857">
    <property type="component" value="Chromosome"/>
</dbReference>
<name>A0A6H1TVQ1_9CYAN</name>
<dbReference type="FunFam" id="1.10.10.160:FF:000001">
    <property type="entry name" value="ATP-dependent DNA helicase"/>
    <property type="match status" value="1"/>
</dbReference>
<comment type="catalytic activity">
    <reaction evidence="8">
        <text>Couples ATP hydrolysis with the unwinding of duplex DNA by translocating in the 3'-5' direction.</text>
        <dbReference type="EC" id="5.6.2.4"/>
    </reaction>
</comment>
<evidence type="ECO:0000256" key="6">
    <source>
        <dbReference type="ARBA" id="ARBA00023125"/>
    </source>
</evidence>
<keyword evidence="4 10" id="KW-0347">Helicase</keyword>
<dbReference type="InterPro" id="IPR014017">
    <property type="entry name" value="DNA_helicase_UvrD-like_C"/>
</dbReference>
<evidence type="ECO:0000256" key="1">
    <source>
        <dbReference type="ARBA" id="ARBA00009922"/>
    </source>
</evidence>
<organism evidence="14 15">
    <name type="scientific">Oxynema aestuarii AP17</name>
    <dbReference type="NCBI Taxonomy" id="2064643"/>
    <lineage>
        <taxon>Bacteria</taxon>
        <taxon>Bacillati</taxon>
        <taxon>Cyanobacteriota</taxon>
        <taxon>Cyanophyceae</taxon>
        <taxon>Oscillatoriophycideae</taxon>
        <taxon>Oscillatoriales</taxon>
        <taxon>Oscillatoriaceae</taxon>
        <taxon>Oxynema</taxon>
        <taxon>Oxynema aestuarii</taxon>
    </lineage>
</organism>
<evidence type="ECO:0000259" key="13">
    <source>
        <dbReference type="PROSITE" id="PS51217"/>
    </source>
</evidence>
<evidence type="ECO:0000256" key="11">
    <source>
        <dbReference type="RuleBase" id="RU364053"/>
    </source>
</evidence>
<evidence type="ECO:0000256" key="10">
    <source>
        <dbReference type="PROSITE-ProRule" id="PRU00560"/>
    </source>
</evidence>
<reference evidence="14 15" key="1">
    <citation type="submission" date="2020-04" db="EMBL/GenBank/DDBJ databases">
        <authorList>
            <person name="Basu S."/>
            <person name="Maruthanayagam V."/>
            <person name="Chakraborty S."/>
            <person name="Pramanik A."/>
            <person name="Mukherjee J."/>
            <person name="Brink B."/>
        </authorList>
    </citation>
    <scope>NUCLEOTIDE SEQUENCE [LARGE SCALE GENOMIC DNA]</scope>
    <source>
        <strain evidence="14 15">AP17</strain>
    </source>
</reference>
<comment type="similarity">
    <text evidence="1 11">Belongs to the helicase family. UvrD subfamily.</text>
</comment>
<dbReference type="PANTHER" id="PTHR11070">
    <property type="entry name" value="UVRD / RECB / PCRA DNA HELICASE FAMILY MEMBER"/>
    <property type="match status" value="1"/>
</dbReference>
<sequence length="776" mass="88668">MTTTTTDFLSQLNPSQRQAAEHFSGPLLVVAGAGSGKTRALTYRIANLIRTHRIDPENILAVTFTNKAAREMKERIEVLFAESYALAQYGKPLGGLEPVQQTQVRSRVWKTYIKPLWIGTFHSLCARILRFDIDKYQDESGRQWNRNFSIVDESEAQDLFKEIVRNQLNLDDKKFDPRKMRYQISGAKNRGWTPKDLEQNEPNFRGRVMADIYRNYQDLLAKNNALDFDDLIRIPVELFRQNEQILDYWHRKFNHILVDEYQDTNRTQYDLIRLLSTNGSHPKSFENWEKRSVFVVGDVDQSIYSFRMADFTILLEFQEDFGDGLADEDTRTLVKLEENYRSRENILELANKLIEKNTERIEKVLRPTRGEGEQIICHQAFNEVEEADFVVSQIRMLESQHPELNFGAFAILYRTNAQSRPFEEVLVKSQIPYKIVGGLRFYDRKEIKDVLAYLRAIANPADSISLQRIINTPRRGIGKTTLQRLTDAASQLNVPLWEILNDETSVNTLAGRSAKAVNAFAKTIAKWQEKIEDCTAAEIYQGIVEESGYIDELNQQGTDEAENRRQNVEELYNAILQFGEDEEDSSLAGFLASASLASDLDNLDEGEAAVSLMTLHSSKGLEFPVVFLVGMEDGLFPNFRSLNDPKAIEEERRLCYVGITRAQERLFLTMASERRLWGSYERSRPSRFLAELPRELLMGNAVAKQRRSRATAKKIAKGSAAGVANWNVGDRVVHETFGPGQISHVFGTGEKLALAIKFPRLGQKIIDPKNAPLQKL</sequence>
<gene>
    <name evidence="14" type="primary">pcrA</name>
    <name evidence="14" type="ORF">HCG48_08905</name>
</gene>
<evidence type="ECO:0000256" key="4">
    <source>
        <dbReference type="ARBA" id="ARBA00022806"/>
    </source>
</evidence>
<keyword evidence="7" id="KW-0413">Isomerase</keyword>
<dbReference type="PROSITE" id="PS51217">
    <property type="entry name" value="UVRD_HELICASE_CTER"/>
    <property type="match status" value="1"/>
</dbReference>
<feature type="domain" description="UvrD-like helicase ATP-binding" evidence="12">
    <location>
        <begin position="10"/>
        <end position="343"/>
    </location>
</feature>
<dbReference type="FunFam" id="1.10.486.10:FF:000003">
    <property type="entry name" value="ATP-dependent DNA helicase"/>
    <property type="match status" value="1"/>
</dbReference>
<proteinExistence type="inferred from homology"/>
<dbReference type="CDD" id="cd17932">
    <property type="entry name" value="DEXQc_UvrD"/>
    <property type="match status" value="1"/>
</dbReference>
<dbReference type="GO" id="GO:0005829">
    <property type="term" value="C:cytosol"/>
    <property type="evidence" value="ECO:0007669"/>
    <property type="project" value="TreeGrafter"/>
</dbReference>
<dbReference type="GO" id="GO:0003677">
    <property type="term" value="F:DNA binding"/>
    <property type="evidence" value="ECO:0007669"/>
    <property type="project" value="UniProtKB-KW"/>
</dbReference>
<dbReference type="Pfam" id="PF21196">
    <property type="entry name" value="PcrA_UvrD_tudor"/>
    <property type="match status" value="1"/>
</dbReference>
<dbReference type="GO" id="GO:0006260">
    <property type="term" value="P:DNA replication"/>
    <property type="evidence" value="ECO:0007669"/>
    <property type="project" value="InterPro"/>
</dbReference>
<feature type="binding site" evidence="10">
    <location>
        <begin position="31"/>
        <end position="38"/>
    </location>
    <ligand>
        <name>ATP</name>
        <dbReference type="ChEBI" id="CHEBI:30616"/>
    </ligand>
</feature>
<dbReference type="GO" id="GO:0043138">
    <property type="term" value="F:3'-5' DNA helicase activity"/>
    <property type="evidence" value="ECO:0007669"/>
    <property type="project" value="UniProtKB-EC"/>
</dbReference>
<evidence type="ECO:0000313" key="15">
    <source>
        <dbReference type="Proteomes" id="UP000500857"/>
    </source>
</evidence>
<accession>A0A6H1TVQ1</accession>
<evidence type="ECO:0000259" key="12">
    <source>
        <dbReference type="PROSITE" id="PS51198"/>
    </source>
</evidence>
<dbReference type="InterPro" id="IPR005751">
    <property type="entry name" value="ATP-dep_DNA_helicase_PcrA"/>
</dbReference>
<keyword evidence="15" id="KW-1185">Reference proteome</keyword>
<dbReference type="Pfam" id="PF13361">
    <property type="entry name" value="UvrD_C"/>
    <property type="match status" value="1"/>
</dbReference>
<evidence type="ECO:0000256" key="2">
    <source>
        <dbReference type="ARBA" id="ARBA00022741"/>
    </source>
</evidence>
<dbReference type="Pfam" id="PF00580">
    <property type="entry name" value="UvrD-helicase"/>
    <property type="match status" value="1"/>
</dbReference>
<keyword evidence="6 11" id="KW-0238">DNA-binding</keyword>
<evidence type="ECO:0000256" key="9">
    <source>
        <dbReference type="ARBA" id="ARBA00048988"/>
    </source>
</evidence>
<keyword evidence="3 10" id="KW-0378">Hydrolase</keyword>
<dbReference type="GO" id="GO:0016787">
    <property type="term" value="F:hydrolase activity"/>
    <property type="evidence" value="ECO:0007669"/>
    <property type="project" value="UniProtKB-UniRule"/>
</dbReference>
<dbReference type="EMBL" id="CP051167">
    <property type="protein sequence ID" value="QIZ70684.1"/>
    <property type="molecule type" value="Genomic_DNA"/>
</dbReference>
<dbReference type="InterPro" id="IPR013986">
    <property type="entry name" value="DExx_box_DNA_helicase_dom_sf"/>
</dbReference>
<comment type="catalytic activity">
    <reaction evidence="9 11">
        <text>ATP + H2O = ADP + phosphate + H(+)</text>
        <dbReference type="Rhea" id="RHEA:13065"/>
        <dbReference type="ChEBI" id="CHEBI:15377"/>
        <dbReference type="ChEBI" id="CHEBI:15378"/>
        <dbReference type="ChEBI" id="CHEBI:30616"/>
        <dbReference type="ChEBI" id="CHEBI:43474"/>
        <dbReference type="ChEBI" id="CHEBI:456216"/>
        <dbReference type="EC" id="5.6.2.4"/>
    </reaction>
</comment>
<dbReference type="GO" id="GO:0033202">
    <property type="term" value="C:DNA helicase complex"/>
    <property type="evidence" value="ECO:0007669"/>
    <property type="project" value="TreeGrafter"/>
</dbReference>
<dbReference type="NCBIfam" id="TIGR01073">
    <property type="entry name" value="pcrA"/>
    <property type="match status" value="1"/>
</dbReference>